<evidence type="ECO:0000313" key="8">
    <source>
        <dbReference type="EMBL" id="PZF74210.1"/>
    </source>
</evidence>
<dbReference type="InterPro" id="IPR036477">
    <property type="entry name" value="Formyl_transf_N_sf"/>
</dbReference>
<evidence type="ECO:0000256" key="1">
    <source>
        <dbReference type="ARBA" id="ARBA00010699"/>
    </source>
</evidence>
<dbReference type="RefSeq" id="WP_110997626.1">
    <property type="nucleotide sequence ID" value="NZ_QKTW01000006.1"/>
</dbReference>
<dbReference type="NCBIfam" id="TIGR00460">
    <property type="entry name" value="fmt"/>
    <property type="match status" value="1"/>
</dbReference>
<evidence type="ECO:0000313" key="9">
    <source>
        <dbReference type="Proteomes" id="UP000248745"/>
    </source>
</evidence>
<evidence type="ECO:0000256" key="3">
    <source>
        <dbReference type="ARBA" id="ARBA00022679"/>
    </source>
</evidence>
<evidence type="ECO:0000256" key="5">
    <source>
        <dbReference type="HAMAP-Rule" id="MF_00182"/>
    </source>
</evidence>
<dbReference type="GO" id="GO:0005829">
    <property type="term" value="C:cytosol"/>
    <property type="evidence" value="ECO:0007669"/>
    <property type="project" value="TreeGrafter"/>
</dbReference>
<dbReference type="CDD" id="cd08704">
    <property type="entry name" value="Met_tRNA_FMT_C"/>
    <property type="match status" value="1"/>
</dbReference>
<organism evidence="8 9">
    <name type="scientific">Taibaiella soli</name>
    <dbReference type="NCBI Taxonomy" id="1649169"/>
    <lineage>
        <taxon>Bacteria</taxon>
        <taxon>Pseudomonadati</taxon>
        <taxon>Bacteroidota</taxon>
        <taxon>Chitinophagia</taxon>
        <taxon>Chitinophagales</taxon>
        <taxon>Chitinophagaceae</taxon>
        <taxon>Taibaiella</taxon>
    </lineage>
</organism>
<protein>
    <recommendedName>
        <fullName evidence="2 5">Methionyl-tRNA formyltransferase</fullName>
        <ecNumber evidence="2 5">2.1.2.9</ecNumber>
    </recommendedName>
</protein>
<dbReference type="SUPFAM" id="SSF53328">
    <property type="entry name" value="Formyltransferase"/>
    <property type="match status" value="1"/>
</dbReference>
<dbReference type="AlphaFoldDB" id="A0A2W2APA4"/>
<evidence type="ECO:0000259" key="7">
    <source>
        <dbReference type="Pfam" id="PF02911"/>
    </source>
</evidence>
<evidence type="ECO:0000259" key="6">
    <source>
        <dbReference type="Pfam" id="PF00551"/>
    </source>
</evidence>
<dbReference type="EMBL" id="QKTW01000006">
    <property type="protein sequence ID" value="PZF74210.1"/>
    <property type="molecule type" value="Genomic_DNA"/>
</dbReference>
<dbReference type="CDD" id="cd08646">
    <property type="entry name" value="FMT_core_Met-tRNA-FMT_N"/>
    <property type="match status" value="1"/>
</dbReference>
<dbReference type="PANTHER" id="PTHR11138:SF5">
    <property type="entry name" value="METHIONYL-TRNA FORMYLTRANSFERASE, MITOCHONDRIAL"/>
    <property type="match status" value="1"/>
</dbReference>
<dbReference type="GO" id="GO:0004479">
    <property type="term" value="F:methionyl-tRNA formyltransferase activity"/>
    <property type="evidence" value="ECO:0007669"/>
    <property type="project" value="UniProtKB-UniRule"/>
</dbReference>
<feature type="domain" description="Formyl transferase C-terminal" evidence="7">
    <location>
        <begin position="211"/>
        <end position="309"/>
    </location>
</feature>
<dbReference type="InterPro" id="IPR005793">
    <property type="entry name" value="Formyl_trans_C"/>
</dbReference>
<dbReference type="InterPro" id="IPR005794">
    <property type="entry name" value="Fmt"/>
</dbReference>
<dbReference type="OrthoDB" id="9802815at2"/>
<comment type="caution">
    <text evidence="8">The sequence shown here is derived from an EMBL/GenBank/DDBJ whole genome shotgun (WGS) entry which is preliminary data.</text>
</comment>
<dbReference type="InterPro" id="IPR002376">
    <property type="entry name" value="Formyl_transf_N"/>
</dbReference>
<comment type="function">
    <text evidence="5">Attaches a formyl group to the free amino group of methionyl-tRNA(fMet). The formyl group appears to play a dual role in the initiator identity of N-formylmethionyl-tRNA by promoting its recognition by IF2 and preventing the misappropriation of this tRNA by the elongation apparatus.</text>
</comment>
<dbReference type="Gene3D" id="3.40.50.12230">
    <property type="match status" value="1"/>
</dbReference>
<name>A0A2W2APA4_9BACT</name>
<keyword evidence="4 5" id="KW-0648">Protein biosynthesis</keyword>
<dbReference type="HAMAP" id="MF_00182">
    <property type="entry name" value="Formyl_trans"/>
    <property type="match status" value="1"/>
</dbReference>
<dbReference type="PANTHER" id="PTHR11138">
    <property type="entry name" value="METHIONYL-TRNA FORMYLTRANSFERASE"/>
    <property type="match status" value="1"/>
</dbReference>
<dbReference type="EC" id="2.1.2.9" evidence="2 5"/>
<accession>A0A2W2APA4</accession>
<proteinExistence type="inferred from homology"/>
<dbReference type="InterPro" id="IPR011034">
    <property type="entry name" value="Formyl_transferase-like_C_sf"/>
</dbReference>
<feature type="binding site" evidence="5">
    <location>
        <begin position="114"/>
        <end position="117"/>
    </location>
    <ligand>
        <name>(6S)-5,6,7,8-tetrahydrofolate</name>
        <dbReference type="ChEBI" id="CHEBI:57453"/>
    </ligand>
</feature>
<keyword evidence="9" id="KW-1185">Reference proteome</keyword>
<keyword evidence="3 5" id="KW-0808">Transferase</keyword>
<dbReference type="InterPro" id="IPR041711">
    <property type="entry name" value="Met-tRNA-FMT_N"/>
</dbReference>
<evidence type="ECO:0000256" key="4">
    <source>
        <dbReference type="ARBA" id="ARBA00022917"/>
    </source>
</evidence>
<dbReference type="Pfam" id="PF00551">
    <property type="entry name" value="Formyl_trans_N"/>
    <property type="match status" value="1"/>
</dbReference>
<gene>
    <name evidence="5" type="primary">fmt</name>
    <name evidence="8" type="ORF">DN068_04110</name>
</gene>
<dbReference type="Pfam" id="PF02911">
    <property type="entry name" value="Formyl_trans_C"/>
    <property type="match status" value="1"/>
</dbReference>
<dbReference type="SUPFAM" id="SSF50486">
    <property type="entry name" value="FMT C-terminal domain-like"/>
    <property type="match status" value="1"/>
</dbReference>
<sequence>MRSFQDLRIVFFGTPDFAVASLAALVEAGANVVAVVTAPDKPAGRGKQMHSPAVKVYADSKEIAVLQPPKLKNEEFLAELKSLNADLHVVVAFRMLPEVIWNMPPLGTINVHASLLPQYRGAAPINWAIINGETETGVTTFKLQHEIDTGNVLLQHKETILPEDNIGTLYEKLMNAGAKLLIETVKGLAEGSLKEMPQTEMNAATLKHAPKIFKEDTYINWNNTAESIHNLIRGMSPHPAAYSDLGDKIVKVYQSHFENVETGLTPGTFDTDHKTYLRFAASDGWLYFDELQQEGKKRMNVADFLRGFRIA</sequence>
<dbReference type="InterPro" id="IPR044135">
    <property type="entry name" value="Met-tRNA-FMT_C"/>
</dbReference>
<reference evidence="8 9" key="1">
    <citation type="submission" date="2018-06" db="EMBL/GenBank/DDBJ databases">
        <title>Mucibacter soli gen. nov., sp. nov., a new member of the family Chitinophagaceae producing mucin.</title>
        <authorList>
            <person name="Kim M.-K."/>
            <person name="Park S."/>
            <person name="Kim T.-S."/>
            <person name="Joung Y."/>
            <person name="Han J.-H."/>
            <person name="Kim S.B."/>
        </authorList>
    </citation>
    <scope>NUCLEOTIDE SEQUENCE [LARGE SCALE GENOMIC DNA]</scope>
    <source>
        <strain evidence="8 9">R1-15</strain>
    </source>
</reference>
<evidence type="ECO:0000256" key="2">
    <source>
        <dbReference type="ARBA" id="ARBA00012261"/>
    </source>
</evidence>
<feature type="domain" description="Formyl transferase N-terminal" evidence="6">
    <location>
        <begin position="8"/>
        <end position="185"/>
    </location>
</feature>
<comment type="catalytic activity">
    <reaction evidence="5">
        <text>L-methionyl-tRNA(fMet) + (6R)-10-formyltetrahydrofolate = N-formyl-L-methionyl-tRNA(fMet) + (6S)-5,6,7,8-tetrahydrofolate + H(+)</text>
        <dbReference type="Rhea" id="RHEA:24380"/>
        <dbReference type="Rhea" id="RHEA-COMP:9952"/>
        <dbReference type="Rhea" id="RHEA-COMP:9953"/>
        <dbReference type="ChEBI" id="CHEBI:15378"/>
        <dbReference type="ChEBI" id="CHEBI:57453"/>
        <dbReference type="ChEBI" id="CHEBI:78530"/>
        <dbReference type="ChEBI" id="CHEBI:78844"/>
        <dbReference type="ChEBI" id="CHEBI:195366"/>
        <dbReference type="EC" id="2.1.2.9"/>
    </reaction>
</comment>
<comment type="similarity">
    <text evidence="1 5">Belongs to the Fmt family.</text>
</comment>
<dbReference type="Proteomes" id="UP000248745">
    <property type="component" value="Unassembled WGS sequence"/>
</dbReference>